<comment type="caution">
    <text evidence="1">The sequence shown here is derived from an EMBL/GenBank/DDBJ whole genome shotgun (WGS) entry which is preliminary data.</text>
</comment>
<dbReference type="EMBL" id="AMZH03000902">
    <property type="protein sequence ID" value="RRT81472.1"/>
    <property type="molecule type" value="Genomic_DNA"/>
</dbReference>
<proteinExistence type="predicted"/>
<protein>
    <submittedName>
        <fullName evidence="1">Uncharacterized protein</fullName>
    </submittedName>
</protein>
<reference evidence="1 2" key="1">
    <citation type="journal article" date="2014" name="Agronomy (Basel)">
        <title>A Draft Genome Sequence for Ensete ventricosum, the Drought-Tolerant Tree Against Hunger.</title>
        <authorList>
            <person name="Harrison J."/>
            <person name="Moore K.A."/>
            <person name="Paszkiewicz K."/>
            <person name="Jones T."/>
            <person name="Grant M."/>
            <person name="Ambacheew D."/>
            <person name="Muzemil S."/>
            <person name="Studholme D.J."/>
        </authorList>
    </citation>
    <scope>NUCLEOTIDE SEQUENCE [LARGE SCALE GENOMIC DNA]</scope>
</reference>
<dbReference type="Proteomes" id="UP000287651">
    <property type="component" value="Unassembled WGS sequence"/>
</dbReference>
<evidence type="ECO:0000313" key="1">
    <source>
        <dbReference type="EMBL" id="RRT81472.1"/>
    </source>
</evidence>
<name>A0A427AYX7_ENSVE</name>
<dbReference type="AlphaFoldDB" id="A0A427AYX7"/>
<organism evidence="1 2">
    <name type="scientific">Ensete ventricosum</name>
    <name type="common">Abyssinian banana</name>
    <name type="synonym">Musa ensete</name>
    <dbReference type="NCBI Taxonomy" id="4639"/>
    <lineage>
        <taxon>Eukaryota</taxon>
        <taxon>Viridiplantae</taxon>
        <taxon>Streptophyta</taxon>
        <taxon>Embryophyta</taxon>
        <taxon>Tracheophyta</taxon>
        <taxon>Spermatophyta</taxon>
        <taxon>Magnoliopsida</taxon>
        <taxon>Liliopsida</taxon>
        <taxon>Zingiberales</taxon>
        <taxon>Musaceae</taxon>
        <taxon>Ensete</taxon>
    </lineage>
</organism>
<accession>A0A427AYX7</accession>
<gene>
    <name evidence="1" type="ORF">B296_00007754</name>
</gene>
<evidence type="ECO:0000313" key="2">
    <source>
        <dbReference type="Proteomes" id="UP000287651"/>
    </source>
</evidence>
<sequence>MTHLEGWRSHFFIIVGSKDCGFPVVWLTHTVDSAPHKGLSVGERSAWAWGSSRSSYIGASGGSITSADLLKGDPQPMARILASSKSLGDKVGLHSRKRRPGVPIVPLEPLPMVELPPVMTELALDLGLKLPVGLFEEATSEQSTSLLRPPIAPLVVATTPHVESSIEEWPSLPLILMEEGPHVTSMDPPLGSAVVTLSCEEVAGEPFAP</sequence>